<accession>A0A914YM22</accession>
<feature type="compositionally biased region" description="Basic and acidic residues" evidence="1">
    <location>
        <begin position="39"/>
        <end position="50"/>
    </location>
</feature>
<keyword evidence="2" id="KW-1185">Reference proteome</keyword>
<evidence type="ECO:0000313" key="2">
    <source>
        <dbReference type="Proteomes" id="UP000887577"/>
    </source>
</evidence>
<sequence>MEADKLKSHLQKDHSDIRDAHLQQRRQLFDAQNNRYRRKLDPAKYFDQRHRSISPTFSETEEEEVAPEDSAELPITESMEIEEQSNDSFLSSNADSQSASAATSDAIKNGVAAAAVADGGKRKFPIIKKKKRARLTVSII</sequence>
<dbReference type="WBParaSite" id="PSU_v2.g20422.t1">
    <property type="protein sequence ID" value="PSU_v2.g20422.t1"/>
    <property type="gene ID" value="PSU_v2.g20422"/>
</dbReference>
<organism evidence="2 3">
    <name type="scientific">Panagrolaimus superbus</name>
    <dbReference type="NCBI Taxonomy" id="310955"/>
    <lineage>
        <taxon>Eukaryota</taxon>
        <taxon>Metazoa</taxon>
        <taxon>Ecdysozoa</taxon>
        <taxon>Nematoda</taxon>
        <taxon>Chromadorea</taxon>
        <taxon>Rhabditida</taxon>
        <taxon>Tylenchina</taxon>
        <taxon>Panagrolaimomorpha</taxon>
        <taxon>Panagrolaimoidea</taxon>
        <taxon>Panagrolaimidae</taxon>
        <taxon>Panagrolaimus</taxon>
    </lineage>
</organism>
<name>A0A914YM22_9BILA</name>
<evidence type="ECO:0000313" key="3">
    <source>
        <dbReference type="WBParaSite" id="PSU_v2.g20422.t1"/>
    </source>
</evidence>
<protein>
    <submittedName>
        <fullName evidence="3">Uncharacterized protein</fullName>
    </submittedName>
</protein>
<dbReference type="Proteomes" id="UP000887577">
    <property type="component" value="Unplaced"/>
</dbReference>
<feature type="region of interest" description="Disordered" evidence="1">
    <location>
        <begin position="29"/>
        <end position="105"/>
    </location>
</feature>
<proteinExistence type="predicted"/>
<reference evidence="3" key="1">
    <citation type="submission" date="2022-11" db="UniProtKB">
        <authorList>
            <consortium name="WormBaseParasite"/>
        </authorList>
    </citation>
    <scope>IDENTIFICATION</scope>
</reference>
<evidence type="ECO:0000256" key="1">
    <source>
        <dbReference type="SAM" id="MobiDB-lite"/>
    </source>
</evidence>
<feature type="region of interest" description="Disordered" evidence="1">
    <location>
        <begin position="1"/>
        <end position="20"/>
    </location>
</feature>
<feature type="compositionally biased region" description="Acidic residues" evidence="1">
    <location>
        <begin position="59"/>
        <end position="71"/>
    </location>
</feature>
<feature type="compositionally biased region" description="Low complexity" evidence="1">
    <location>
        <begin position="87"/>
        <end position="105"/>
    </location>
</feature>
<dbReference type="AlphaFoldDB" id="A0A914YM22"/>